<feature type="transmembrane region" description="Helical" evidence="3">
    <location>
        <begin position="50"/>
        <end position="68"/>
    </location>
</feature>
<reference evidence="4 5" key="1">
    <citation type="submission" date="2019-04" db="EMBL/GenBank/DDBJ databases">
        <title>genome sequence of strain W3.</title>
        <authorList>
            <person name="Gao J."/>
            <person name="Sun J."/>
        </authorList>
    </citation>
    <scope>NUCLEOTIDE SEQUENCE [LARGE SCALE GENOMIC DNA]</scope>
    <source>
        <strain evidence="4 5">W3</strain>
    </source>
</reference>
<comment type="function">
    <text evidence="1">A possible function for this protein is to guide the assembly of the membrane sector of the ATPase enzyme complex.</text>
</comment>
<dbReference type="InterPro" id="IPR016989">
    <property type="entry name" value="Atp1_alphaprobac"/>
</dbReference>
<comment type="similarity">
    <text evidence="1">Belongs to the bacterial AtpI family.</text>
</comment>
<keyword evidence="1" id="KW-0406">Ion transport</keyword>
<gene>
    <name evidence="4" type="ORF">FAA86_16420</name>
</gene>
<dbReference type="AlphaFoldDB" id="A0A4S8PRW4"/>
<keyword evidence="1" id="KW-0375">Hydrogen ion transport</keyword>
<evidence type="ECO:0000256" key="2">
    <source>
        <dbReference type="SAM" id="MobiDB-lite"/>
    </source>
</evidence>
<organism evidence="4 5">
    <name type="scientific">Rhizobium rosettiformans W3</name>
    <dbReference type="NCBI Taxonomy" id="538378"/>
    <lineage>
        <taxon>Bacteria</taxon>
        <taxon>Pseudomonadati</taxon>
        <taxon>Pseudomonadota</taxon>
        <taxon>Alphaproteobacteria</taxon>
        <taxon>Hyphomicrobiales</taxon>
        <taxon>Rhizobiaceae</taxon>
        <taxon>Rhizobium/Agrobacterium group</taxon>
        <taxon>Rhizobium</taxon>
    </lineage>
</organism>
<dbReference type="GO" id="GO:1902600">
    <property type="term" value="P:proton transmembrane transport"/>
    <property type="evidence" value="ECO:0007669"/>
    <property type="project" value="UniProtKB-KW"/>
</dbReference>
<keyword evidence="3" id="KW-0812">Transmembrane</keyword>
<accession>A0A4S8PRW4</accession>
<comment type="caution">
    <text evidence="4">The sequence shown here is derived from an EMBL/GenBank/DDBJ whole genome shotgun (WGS) entry which is preliminary data.</text>
</comment>
<evidence type="ECO:0000256" key="1">
    <source>
        <dbReference type="PIRNR" id="PIRNR032126"/>
    </source>
</evidence>
<dbReference type="EMBL" id="STGU01000009">
    <property type="protein sequence ID" value="THV34040.1"/>
    <property type="molecule type" value="Genomic_DNA"/>
</dbReference>
<keyword evidence="1" id="KW-0813">Transport</keyword>
<name>A0A4S8PRW4_9HYPH</name>
<dbReference type="GO" id="GO:0045259">
    <property type="term" value="C:proton-transporting ATP synthase complex"/>
    <property type="evidence" value="ECO:0007669"/>
    <property type="project" value="UniProtKB-UniRule"/>
</dbReference>
<proteinExistence type="inferred from homology"/>
<keyword evidence="3" id="KW-1133">Transmembrane helix</keyword>
<sequence>MTDHREEDLEERRRRLASELAERDGKARDEERAERNADETRKGYGMAMKISSEFISAIIVGALLGYLFDYFVGTGPWGMIVLLLIGFCAGVLNVMRVVGIVASPHPADRRMEFKDKGDGR</sequence>
<dbReference type="Proteomes" id="UP000307378">
    <property type="component" value="Unassembled WGS sequence"/>
</dbReference>
<keyword evidence="1 3" id="KW-0472">Membrane</keyword>
<evidence type="ECO:0000313" key="4">
    <source>
        <dbReference type="EMBL" id="THV34040.1"/>
    </source>
</evidence>
<dbReference type="PIRSF" id="PIRSF032126">
    <property type="entry name" value="F0F1_ATP_synthase_subunit_I"/>
    <property type="match status" value="1"/>
</dbReference>
<dbReference type="RefSeq" id="WP_113462018.1">
    <property type="nucleotide sequence ID" value="NZ_STGU01000009.1"/>
</dbReference>
<feature type="region of interest" description="Disordered" evidence="2">
    <location>
        <begin position="18"/>
        <end position="40"/>
    </location>
</feature>
<evidence type="ECO:0000256" key="3">
    <source>
        <dbReference type="SAM" id="Phobius"/>
    </source>
</evidence>
<feature type="transmembrane region" description="Helical" evidence="3">
    <location>
        <begin position="80"/>
        <end position="102"/>
    </location>
</feature>
<protein>
    <recommendedName>
        <fullName evidence="1">ATP synthase protein I</fullName>
    </recommendedName>
</protein>
<evidence type="ECO:0000313" key="5">
    <source>
        <dbReference type="Proteomes" id="UP000307378"/>
    </source>
</evidence>
<dbReference type="InterPro" id="IPR032820">
    <property type="entry name" value="ATPase_put"/>
</dbReference>
<dbReference type="Pfam" id="PF09527">
    <property type="entry name" value="ATPase_gene1"/>
    <property type="match status" value="1"/>
</dbReference>